<evidence type="ECO:0000313" key="1">
    <source>
        <dbReference type="EMBL" id="CDY46896.1"/>
    </source>
</evidence>
<name>A0A078IAK9_BRANA</name>
<dbReference type="AlphaFoldDB" id="A0A078IAK9"/>
<dbReference type="Proteomes" id="UP000028999">
    <property type="component" value="Unassembled WGS sequence"/>
</dbReference>
<dbReference type="EMBL" id="LK032689">
    <property type="protein sequence ID" value="CDY46896.1"/>
    <property type="molecule type" value="Genomic_DNA"/>
</dbReference>
<accession>A0A078IAK9</accession>
<reference evidence="1 2" key="1">
    <citation type="journal article" date="2014" name="Science">
        <title>Plant genetics. Early allopolyploid evolution in the post-Neolithic Brassica napus oilseed genome.</title>
        <authorList>
            <person name="Chalhoub B."/>
            <person name="Denoeud F."/>
            <person name="Liu S."/>
            <person name="Parkin I.A."/>
            <person name="Tang H."/>
            <person name="Wang X."/>
            <person name="Chiquet J."/>
            <person name="Belcram H."/>
            <person name="Tong C."/>
            <person name="Samans B."/>
            <person name="Correa M."/>
            <person name="Da Silva C."/>
            <person name="Just J."/>
            <person name="Falentin C."/>
            <person name="Koh C.S."/>
            <person name="Le Clainche I."/>
            <person name="Bernard M."/>
            <person name="Bento P."/>
            <person name="Noel B."/>
            <person name="Labadie K."/>
            <person name="Alberti A."/>
            <person name="Charles M."/>
            <person name="Arnaud D."/>
            <person name="Guo H."/>
            <person name="Daviaud C."/>
            <person name="Alamery S."/>
            <person name="Jabbari K."/>
            <person name="Zhao M."/>
            <person name="Edger P.P."/>
            <person name="Chelaifa H."/>
            <person name="Tack D."/>
            <person name="Lassalle G."/>
            <person name="Mestiri I."/>
            <person name="Schnel N."/>
            <person name="Le Paslier M.C."/>
            <person name="Fan G."/>
            <person name="Renault V."/>
            <person name="Bayer P.E."/>
            <person name="Golicz A.A."/>
            <person name="Manoli S."/>
            <person name="Lee T.H."/>
            <person name="Thi V.H."/>
            <person name="Chalabi S."/>
            <person name="Hu Q."/>
            <person name="Fan C."/>
            <person name="Tollenaere R."/>
            <person name="Lu Y."/>
            <person name="Battail C."/>
            <person name="Shen J."/>
            <person name="Sidebottom C.H."/>
            <person name="Wang X."/>
            <person name="Canaguier A."/>
            <person name="Chauveau A."/>
            <person name="Berard A."/>
            <person name="Deniot G."/>
            <person name="Guan M."/>
            <person name="Liu Z."/>
            <person name="Sun F."/>
            <person name="Lim Y.P."/>
            <person name="Lyons E."/>
            <person name="Town C.D."/>
            <person name="Bancroft I."/>
            <person name="Wang X."/>
            <person name="Meng J."/>
            <person name="Ma J."/>
            <person name="Pires J.C."/>
            <person name="King G.J."/>
            <person name="Brunel D."/>
            <person name="Delourme R."/>
            <person name="Renard M."/>
            <person name="Aury J.M."/>
            <person name="Adams K.L."/>
            <person name="Batley J."/>
            <person name="Snowdon R.J."/>
            <person name="Tost J."/>
            <person name="Edwards D."/>
            <person name="Zhou Y."/>
            <person name="Hua W."/>
            <person name="Sharpe A.G."/>
            <person name="Paterson A.H."/>
            <person name="Guan C."/>
            <person name="Wincker P."/>
        </authorList>
    </citation>
    <scope>NUCLEOTIDE SEQUENCE [LARGE SCALE GENOMIC DNA]</scope>
    <source>
        <strain evidence="2">cv. Darmor-bzh</strain>
    </source>
</reference>
<evidence type="ECO:0000313" key="2">
    <source>
        <dbReference type="Proteomes" id="UP000028999"/>
    </source>
</evidence>
<dbReference type="STRING" id="3708.A0A078IAK9"/>
<dbReference type="Gramene" id="CDY46896">
    <property type="protein sequence ID" value="CDY46896"/>
    <property type="gene ID" value="GSBRNA2T00086363001"/>
</dbReference>
<organism evidence="1 2">
    <name type="scientific">Brassica napus</name>
    <name type="common">Rape</name>
    <dbReference type="NCBI Taxonomy" id="3708"/>
    <lineage>
        <taxon>Eukaryota</taxon>
        <taxon>Viridiplantae</taxon>
        <taxon>Streptophyta</taxon>
        <taxon>Embryophyta</taxon>
        <taxon>Tracheophyta</taxon>
        <taxon>Spermatophyta</taxon>
        <taxon>Magnoliopsida</taxon>
        <taxon>eudicotyledons</taxon>
        <taxon>Gunneridae</taxon>
        <taxon>Pentapetalae</taxon>
        <taxon>rosids</taxon>
        <taxon>malvids</taxon>
        <taxon>Brassicales</taxon>
        <taxon>Brassicaceae</taxon>
        <taxon>Brassiceae</taxon>
        <taxon>Brassica</taxon>
    </lineage>
</organism>
<sequence length="39" mass="4303">MCSKATGLSIALVKLSSSKSSIVRKRKDLDVYEPARHAR</sequence>
<protein>
    <submittedName>
        <fullName evidence="1">BnaA01g27960D protein</fullName>
    </submittedName>
</protein>
<dbReference type="PaxDb" id="3708-A0A078IAK9"/>
<keyword evidence="2" id="KW-1185">Reference proteome</keyword>
<gene>
    <name evidence="1" type="primary">BnaA01g27960D</name>
    <name evidence="1" type="ORF">GSBRNA2T00086363001</name>
</gene>
<proteinExistence type="predicted"/>